<evidence type="ECO:0000256" key="3">
    <source>
        <dbReference type="ARBA" id="ARBA00022490"/>
    </source>
</evidence>
<dbReference type="GO" id="GO:0004829">
    <property type="term" value="F:threonine-tRNA ligase activity"/>
    <property type="evidence" value="ECO:0007669"/>
    <property type="project" value="UniProtKB-EC"/>
</dbReference>
<dbReference type="GO" id="GO:0005524">
    <property type="term" value="F:ATP binding"/>
    <property type="evidence" value="ECO:0007669"/>
    <property type="project" value="UniProtKB-KW"/>
</dbReference>
<dbReference type="SMART" id="SM00863">
    <property type="entry name" value="tRNA_SAD"/>
    <property type="match status" value="1"/>
</dbReference>
<organism evidence="17">
    <name type="scientific">freshwater metagenome</name>
    <dbReference type="NCBI Taxonomy" id="449393"/>
    <lineage>
        <taxon>unclassified sequences</taxon>
        <taxon>metagenomes</taxon>
        <taxon>ecological metagenomes</taxon>
    </lineage>
</organism>
<dbReference type="GO" id="GO:0006435">
    <property type="term" value="P:threonyl-tRNA aminoacylation"/>
    <property type="evidence" value="ECO:0007669"/>
    <property type="project" value="InterPro"/>
</dbReference>
<dbReference type="EC" id="6.1.1.3" evidence="2"/>
<reference evidence="17" key="1">
    <citation type="submission" date="2020-05" db="EMBL/GenBank/DDBJ databases">
        <authorList>
            <person name="Chiriac C."/>
            <person name="Salcher M."/>
            <person name="Ghai R."/>
            <person name="Kavagutti S V."/>
        </authorList>
    </citation>
    <scope>NUCLEOTIDE SEQUENCE</scope>
</reference>
<proteinExistence type="inferred from homology"/>
<dbReference type="FunFam" id="3.40.50.800:FF:000001">
    <property type="entry name" value="Threonine--tRNA ligase"/>
    <property type="match status" value="1"/>
</dbReference>
<dbReference type="PANTHER" id="PTHR11451">
    <property type="entry name" value="THREONINE-TRNA LIGASE"/>
    <property type="match status" value="1"/>
</dbReference>
<dbReference type="HAMAP" id="MF_00184">
    <property type="entry name" value="Thr_tRNA_synth"/>
    <property type="match status" value="1"/>
</dbReference>
<dbReference type="InterPro" id="IPR004154">
    <property type="entry name" value="Anticodon-bd"/>
</dbReference>
<dbReference type="Pfam" id="PF03129">
    <property type="entry name" value="HGTP_anticodon"/>
    <property type="match status" value="1"/>
</dbReference>
<keyword evidence="5" id="KW-0436">Ligase</keyword>
<comment type="catalytic activity">
    <reaction evidence="14">
        <text>tRNA(Thr) + L-threonine + ATP = L-threonyl-tRNA(Thr) + AMP + diphosphate + H(+)</text>
        <dbReference type="Rhea" id="RHEA:24624"/>
        <dbReference type="Rhea" id="RHEA-COMP:9670"/>
        <dbReference type="Rhea" id="RHEA-COMP:9704"/>
        <dbReference type="ChEBI" id="CHEBI:15378"/>
        <dbReference type="ChEBI" id="CHEBI:30616"/>
        <dbReference type="ChEBI" id="CHEBI:33019"/>
        <dbReference type="ChEBI" id="CHEBI:57926"/>
        <dbReference type="ChEBI" id="CHEBI:78442"/>
        <dbReference type="ChEBI" id="CHEBI:78534"/>
        <dbReference type="ChEBI" id="CHEBI:456215"/>
        <dbReference type="EC" id="6.1.1.3"/>
    </reaction>
</comment>
<dbReference type="PROSITE" id="PS50862">
    <property type="entry name" value="AA_TRNA_LIGASE_II"/>
    <property type="match status" value="1"/>
</dbReference>
<keyword evidence="10" id="KW-0694">RNA-binding</keyword>
<dbReference type="Pfam" id="PF02824">
    <property type="entry name" value="TGS"/>
    <property type="match status" value="1"/>
</dbReference>
<dbReference type="InterPro" id="IPR002314">
    <property type="entry name" value="aa-tRNA-synt_IIb"/>
</dbReference>
<keyword evidence="6" id="KW-0479">Metal-binding</keyword>
<evidence type="ECO:0000256" key="9">
    <source>
        <dbReference type="ARBA" id="ARBA00022840"/>
    </source>
</evidence>
<evidence type="ECO:0000256" key="1">
    <source>
        <dbReference type="ARBA" id="ARBA00008226"/>
    </source>
</evidence>
<gene>
    <name evidence="17" type="ORF">UFOPK3423_01357</name>
</gene>
<dbReference type="NCBIfam" id="TIGR00418">
    <property type="entry name" value="thrS"/>
    <property type="match status" value="1"/>
</dbReference>
<dbReference type="InterPro" id="IPR012675">
    <property type="entry name" value="Beta-grasp_dom_sf"/>
</dbReference>
<keyword evidence="8" id="KW-0862">Zinc</keyword>
<evidence type="ECO:0000256" key="4">
    <source>
        <dbReference type="ARBA" id="ARBA00022555"/>
    </source>
</evidence>
<dbReference type="InterPro" id="IPR018163">
    <property type="entry name" value="Thr/Ala-tRNA-synth_IIc_edit"/>
</dbReference>
<dbReference type="InterPro" id="IPR045864">
    <property type="entry name" value="aa-tRNA-synth_II/BPL/LPL"/>
</dbReference>
<dbReference type="AlphaFoldDB" id="A0A6J7EIN4"/>
<dbReference type="SUPFAM" id="SSF55681">
    <property type="entry name" value="Class II aaRS and biotin synthetases"/>
    <property type="match status" value="1"/>
</dbReference>
<dbReference type="GO" id="GO:0000049">
    <property type="term" value="F:tRNA binding"/>
    <property type="evidence" value="ECO:0007669"/>
    <property type="project" value="UniProtKB-KW"/>
</dbReference>
<evidence type="ECO:0000256" key="6">
    <source>
        <dbReference type="ARBA" id="ARBA00022723"/>
    </source>
</evidence>
<dbReference type="EMBL" id="CAFBLQ010000176">
    <property type="protein sequence ID" value="CAB4881100.1"/>
    <property type="molecule type" value="Genomic_DNA"/>
</dbReference>
<dbReference type="CDD" id="cd00771">
    <property type="entry name" value="ThrRS_core"/>
    <property type="match status" value="1"/>
</dbReference>
<evidence type="ECO:0000256" key="14">
    <source>
        <dbReference type="ARBA" id="ARBA00049515"/>
    </source>
</evidence>
<evidence type="ECO:0000256" key="11">
    <source>
        <dbReference type="ARBA" id="ARBA00022917"/>
    </source>
</evidence>
<keyword evidence="4" id="KW-0820">tRNA-binding</keyword>
<dbReference type="Gene3D" id="3.10.20.30">
    <property type="match status" value="1"/>
</dbReference>
<evidence type="ECO:0000256" key="5">
    <source>
        <dbReference type="ARBA" id="ARBA00022598"/>
    </source>
</evidence>
<feature type="domain" description="TGS" evidence="16">
    <location>
        <begin position="1"/>
        <end position="60"/>
    </location>
</feature>
<dbReference type="CDD" id="cd00860">
    <property type="entry name" value="ThrRS_anticodon"/>
    <property type="match status" value="1"/>
</dbReference>
<dbReference type="Gene3D" id="3.30.930.10">
    <property type="entry name" value="Bira Bifunctional Protein, Domain 2"/>
    <property type="match status" value="1"/>
</dbReference>
<keyword evidence="7" id="KW-0547">Nucleotide-binding</keyword>
<keyword evidence="12" id="KW-0030">Aminoacyl-tRNA synthetase</keyword>
<sequence length="645" mass="71456">MIVTLPDGTELELQDGATGADAAAAIGPGLARAALAVRQGGEVRDLARPLTPGEALEIITAKSGRDALDVIRHDAAHVLAAAVMELYPGVKISIGPPIEQGFYYDFEFPAGVSLTETDFDAIETRMREHIAADEVFEREDVSVAEALERFRAEGQDYKVELIEDLVRDQGVETVSLYRNGPFTDLCRGPHAPGTAAIGAFKLQSVAGAYWRGDSTRTMLTRVYGTAFFTKKELEAELERLEQARARDHRRLGRELGLFTFSEVSPGSAFWLPKGTTIFNQLVALSREMGEQRGFTEVKTPQLFDSELWKTSGHWDKYRANMFVTEAEDREFGLKPMNCPGHAHLFAGQHWSYRDLPVRYAEPGLLHRNELSGTLHGLLRVRHFAQDDAHIFCTEEQIEQEVRTCLEFAMETFAIFGFEVELELSTRPEQRIGTDEMWDRAEGALAKVLDEDGLAYQLNAGDGAFYGPKIDLHTTDSLGRSWQLGTVQLDYSMPERFNLVYTGADNADHRPVMIHTARMGSFERFIGILVEHYAGEFPLWLAPVQATVLPISDKHAQAAHAVAAELRDGGLRVEVDDRTESLGRRIRDGELARAPYLLVVGDREAAEGTVAVRRRHEGDIGSMPIARFAAEAADEIAQRGSGPAAE</sequence>
<dbReference type="Pfam" id="PF00587">
    <property type="entry name" value="tRNA-synt_2b"/>
    <property type="match status" value="1"/>
</dbReference>
<keyword evidence="3" id="KW-0963">Cytoplasm</keyword>
<evidence type="ECO:0000256" key="12">
    <source>
        <dbReference type="ARBA" id="ARBA00023146"/>
    </source>
</evidence>
<dbReference type="InterPro" id="IPR047246">
    <property type="entry name" value="ThrRS_anticodon"/>
</dbReference>
<evidence type="ECO:0000256" key="2">
    <source>
        <dbReference type="ARBA" id="ARBA00013163"/>
    </source>
</evidence>
<dbReference type="Pfam" id="PF07973">
    <property type="entry name" value="tRNA_SAD"/>
    <property type="match status" value="1"/>
</dbReference>
<dbReference type="Gene3D" id="3.30.980.10">
    <property type="entry name" value="Threonyl-trna Synthetase, Chain A, domain 2"/>
    <property type="match status" value="1"/>
</dbReference>
<protein>
    <recommendedName>
        <fullName evidence="2">threonine--tRNA ligase</fullName>
        <ecNumber evidence="2">6.1.1.3</ecNumber>
    </recommendedName>
    <alternativeName>
        <fullName evidence="13">Threonyl-tRNA synthetase</fullName>
    </alternativeName>
</protein>
<dbReference type="Gene3D" id="3.40.50.800">
    <property type="entry name" value="Anticodon-binding domain"/>
    <property type="match status" value="1"/>
</dbReference>
<dbReference type="CDD" id="cd01667">
    <property type="entry name" value="TGS_ThrRS"/>
    <property type="match status" value="1"/>
</dbReference>
<dbReference type="SUPFAM" id="SSF55186">
    <property type="entry name" value="ThrRS/AlaRS common domain"/>
    <property type="match status" value="1"/>
</dbReference>
<dbReference type="SUPFAM" id="SSF52954">
    <property type="entry name" value="Class II aaRS ABD-related"/>
    <property type="match status" value="1"/>
</dbReference>
<evidence type="ECO:0000256" key="7">
    <source>
        <dbReference type="ARBA" id="ARBA00022741"/>
    </source>
</evidence>
<feature type="domain" description="Aminoacyl-transfer RNA synthetases class-II family profile" evidence="15">
    <location>
        <begin position="234"/>
        <end position="537"/>
    </location>
</feature>
<name>A0A6J7EIN4_9ZZZZ</name>
<dbReference type="FunFam" id="3.30.930.10:FF:000002">
    <property type="entry name" value="Threonine--tRNA ligase"/>
    <property type="match status" value="1"/>
</dbReference>
<comment type="similarity">
    <text evidence="1">Belongs to the class-II aminoacyl-tRNA synthetase family.</text>
</comment>
<evidence type="ECO:0000256" key="10">
    <source>
        <dbReference type="ARBA" id="ARBA00022884"/>
    </source>
</evidence>
<dbReference type="InterPro" id="IPR033728">
    <property type="entry name" value="ThrRS_core"/>
</dbReference>
<dbReference type="InterPro" id="IPR012676">
    <property type="entry name" value="TGS-like"/>
</dbReference>
<dbReference type="InterPro" id="IPR036621">
    <property type="entry name" value="Anticodon-bd_dom_sf"/>
</dbReference>
<dbReference type="FunFam" id="3.30.980.10:FF:000005">
    <property type="entry name" value="Threonyl-tRNA synthetase, mitochondrial"/>
    <property type="match status" value="1"/>
</dbReference>
<evidence type="ECO:0000259" key="16">
    <source>
        <dbReference type="PROSITE" id="PS51880"/>
    </source>
</evidence>
<dbReference type="GO" id="GO:0046872">
    <property type="term" value="F:metal ion binding"/>
    <property type="evidence" value="ECO:0007669"/>
    <property type="project" value="UniProtKB-KW"/>
</dbReference>
<keyword evidence="9" id="KW-0067">ATP-binding</keyword>
<dbReference type="PROSITE" id="PS51880">
    <property type="entry name" value="TGS"/>
    <property type="match status" value="1"/>
</dbReference>
<evidence type="ECO:0000256" key="13">
    <source>
        <dbReference type="ARBA" id="ARBA00031900"/>
    </source>
</evidence>
<keyword evidence="11" id="KW-0648">Protein biosynthesis</keyword>
<evidence type="ECO:0000256" key="8">
    <source>
        <dbReference type="ARBA" id="ARBA00022833"/>
    </source>
</evidence>
<evidence type="ECO:0000259" key="15">
    <source>
        <dbReference type="PROSITE" id="PS50862"/>
    </source>
</evidence>
<accession>A0A6J7EIN4</accession>
<dbReference type="InterPro" id="IPR012947">
    <property type="entry name" value="tRNA_SAD"/>
</dbReference>
<dbReference type="InterPro" id="IPR002320">
    <property type="entry name" value="Thr-tRNA-ligase_IIa"/>
</dbReference>
<dbReference type="InterPro" id="IPR006195">
    <property type="entry name" value="aa-tRNA-synth_II"/>
</dbReference>
<dbReference type="Gene3D" id="3.30.54.20">
    <property type="match status" value="1"/>
</dbReference>
<dbReference type="SUPFAM" id="SSF81271">
    <property type="entry name" value="TGS-like"/>
    <property type="match status" value="1"/>
</dbReference>
<dbReference type="PANTHER" id="PTHR11451:SF44">
    <property type="entry name" value="THREONINE--TRNA LIGASE, CHLOROPLASTIC_MITOCHONDRIAL 2"/>
    <property type="match status" value="1"/>
</dbReference>
<dbReference type="GO" id="GO:0005829">
    <property type="term" value="C:cytosol"/>
    <property type="evidence" value="ECO:0007669"/>
    <property type="project" value="TreeGrafter"/>
</dbReference>
<dbReference type="InterPro" id="IPR004095">
    <property type="entry name" value="TGS"/>
</dbReference>
<dbReference type="PRINTS" id="PR01047">
    <property type="entry name" value="TRNASYNTHTHR"/>
</dbReference>
<evidence type="ECO:0000313" key="17">
    <source>
        <dbReference type="EMBL" id="CAB4881100.1"/>
    </source>
</evidence>